<name>A0A484UHL9_9ZZZZ</name>
<dbReference type="EMBL" id="CAADIN010000014">
    <property type="protein sequence ID" value="VFR86079.1"/>
    <property type="molecule type" value="Genomic_DNA"/>
</dbReference>
<proteinExistence type="predicted"/>
<gene>
    <name evidence="2" type="ORF">ISE1_2698</name>
    <name evidence="3" type="ORF">ISE2_4448</name>
</gene>
<keyword evidence="1" id="KW-1133">Transmembrane helix</keyword>
<protein>
    <recommendedName>
        <fullName evidence="4">Transmembrane protein</fullName>
    </recommendedName>
</protein>
<dbReference type="AlphaFoldDB" id="A0A484UHL9"/>
<keyword evidence="1" id="KW-0812">Transmembrane</keyword>
<feature type="transmembrane region" description="Helical" evidence="1">
    <location>
        <begin position="115"/>
        <end position="136"/>
    </location>
</feature>
<keyword evidence="1" id="KW-0472">Membrane</keyword>
<evidence type="ECO:0000256" key="1">
    <source>
        <dbReference type="SAM" id="Phobius"/>
    </source>
</evidence>
<sequence length="223" mass="23067">MSEADQPVETAFAKLLGRQPSAAEREQLYRVKSALDLQDNDALWMILIVLQSYDALYRRVPARIEAAAEQMLARHKSVMGQQAELEVKRVMGGLAQAVGEASAKVAVQAARTSRFLAWGWVLSAVVLFGALCLWVGAVAATGEVPPWAPAGRQQGLALAVLGGLAHAPAGWIVAIGATAGAVGAVLANARQMTAGKAKLKLGLVVGAGGLLLVAGGMLAVLLA</sequence>
<feature type="transmembrane region" description="Helical" evidence="1">
    <location>
        <begin position="201"/>
        <end position="222"/>
    </location>
</feature>
<evidence type="ECO:0000313" key="2">
    <source>
        <dbReference type="EMBL" id="VFR81079.1"/>
    </source>
</evidence>
<organism evidence="3">
    <name type="scientific">plant metagenome</name>
    <dbReference type="NCBI Taxonomy" id="1297885"/>
    <lineage>
        <taxon>unclassified sequences</taxon>
        <taxon>metagenomes</taxon>
        <taxon>organismal metagenomes</taxon>
    </lineage>
</organism>
<feature type="transmembrane region" description="Helical" evidence="1">
    <location>
        <begin position="156"/>
        <end position="189"/>
    </location>
</feature>
<reference evidence="3" key="1">
    <citation type="submission" date="2019-03" db="EMBL/GenBank/DDBJ databases">
        <authorList>
            <person name="Danneels B."/>
        </authorList>
    </citation>
    <scope>NUCLEOTIDE SEQUENCE</scope>
</reference>
<evidence type="ECO:0000313" key="3">
    <source>
        <dbReference type="EMBL" id="VFR86079.1"/>
    </source>
</evidence>
<dbReference type="EMBL" id="CAADIM010000018">
    <property type="protein sequence ID" value="VFR81079.1"/>
    <property type="molecule type" value="Genomic_DNA"/>
</dbReference>
<evidence type="ECO:0008006" key="4">
    <source>
        <dbReference type="Google" id="ProtNLM"/>
    </source>
</evidence>
<accession>A0A484UHL9</accession>